<evidence type="ECO:0000313" key="6">
    <source>
        <dbReference type="EMBL" id="BBH01307.1"/>
    </source>
</evidence>
<evidence type="ECO:0000256" key="4">
    <source>
        <dbReference type="ARBA" id="ARBA00023242"/>
    </source>
</evidence>
<dbReference type="InterPro" id="IPR003441">
    <property type="entry name" value="NAC-dom"/>
</dbReference>
<dbReference type="InterPro" id="IPR036093">
    <property type="entry name" value="NAC_dom_sf"/>
</dbReference>
<gene>
    <name evidence="6" type="ORF">Prudu_011539</name>
</gene>
<keyword evidence="1" id="KW-0805">Transcription regulation</keyword>
<dbReference type="AlphaFoldDB" id="A0A4Y1RBG3"/>
<sequence length="73" mass="8722">VMDSFEEENQSKMASEQYYMSLHPEVRFQPKDEELITHFLKRKISGDPLPINIIIDELSFYEYSPIQLSHFKL</sequence>
<feature type="non-terminal residue" evidence="6">
    <location>
        <position position="1"/>
    </location>
</feature>
<feature type="domain" description="NAC" evidence="5">
    <location>
        <begin position="22"/>
        <end position="73"/>
    </location>
</feature>
<evidence type="ECO:0000256" key="3">
    <source>
        <dbReference type="ARBA" id="ARBA00023163"/>
    </source>
</evidence>
<proteinExistence type="predicted"/>
<name>A0A4Y1RBG3_PRUDU</name>
<protein>
    <recommendedName>
        <fullName evidence="5">NAC domain-containing protein</fullName>
    </recommendedName>
</protein>
<keyword evidence="4" id="KW-0539">Nucleus</keyword>
<dbReference type="Gene3D" id="2.170.150.80">
    <property type="entry name" value="NAC domain"/>
    <property type="match status" value="1"/>
</dbReference>
<dbReference type="GO" id="GO:0006355">
    <property type="term" value="P:regulation of DNA-templated transcription"/>
    <property type="evidence" value="ECO:0007669"/>
    <property type="project" value="InterPro"/>
</dbReference>
<reference evidence="6" key="1">
    <citation type="journal article" date="2019" name="Science">
        <title>Mutation of a bHLH transcription factor allowed almond domestication.</title>
        <authorList>
            <person name="Sanchez-Perez R."/>
            <person name="Pavan S."/>
            <person name="Mazzeo R."/>
            <person name="Moldovan C."/>
            <person name="Aiese Cigliano R."/>
            <person name="Del Cueto J."/>
            <person name="Ricciardi F."/>
            <person name="Lotti C."/>
            <person name="Ricciardi L."/>
            <person name="Dicenta F."/>
            <person name="Lopez-Marques R.L."/>
            <person name="Lindberg Moller B."/>
        </authorList>
    </citation>
    <scope>NUCLEOTIDE SEQUENCE</scope>
</reference>
<dbReference type="GO" id="GO:0003677">
    <property type="term" value="F:DNA binding"/>
    <property type="evidence" value="ECO:0007669"/>
    <property type="project" value="UniProtKB-KW"/>
</dbReference>
<dbReference type="PROSITE" id="PS51005">
    <property type="entry name" value="NAC"/>
    <property type="match status" value="1"/>
</dbReference>
<keyword evidence="2" id="KW-0238">DNA-binding</keyword>
<accession>A0A4Y1RBG3</accession>
<evidence type="ECO:0000259" key="5">
    <source>
        <dbReference type="PROSITE" id="PS51005"/>
    </source>
</evidence>
<evidence type="ECO:0000256" key="2">
    <source>
        <dbReference type="ARBA" id="ARBA00023125"/>
    </source>
</evidence>
<dbReference type="Pfam" id="PF02365">
    <property type="entry name" value="NAM"/>
    <property type="match status" value="1"/>
</dbReference>
<organism evidence="6">
    <name type="scientific">Prunus dulcis</name>
    <name type="common">Almond</name>
    <name type="synonym">Amygdalus dulcis</name>
    <dbReference type="NCBI Taxonomy" id="3755"/>
    <lineage>
        <taxon>Eukaryota</taxon>
        <taxon>Viridiplantae</taxon>
        <taxon>Streptophyta</taxon>
        <taxon>Embryophyta</taxon>
        <taxon>Tracheophyta</taxon>
        <taxon>Spermatophyta</taxon>
        <taxon>Magnoliopsida</taxon>
        <taxon>eudicotyledons</taxon>
        <taxon>Gunneridae</taxon>
        <taxon>Pentapetalae</taxon>
        <taxon>rosids</taxon>
        <taxon>fabids</taxon>
        <taxon>Rosales</taxon>
        <taxon>Rosaceae</taxon>
        <taxon>Amygdaloideae</taxon>
        <taxon>Amygdaleae</taxon>
        <taxon>Prunus</taxon>
    </lineage>
</organism>
<keyword evidence="3" id="KW-0804">Transcription</keyword>
<dbReference type="EMBL" id="AP019300">
    <property type="protein sequence ID" value="BBH01307.1"/>
    <property type="molecule type" value="Genomic_DNA"/>
</dbReference>
<evidence type="ECO:0000256" key="1">
    <source>
        <dbReference type="ARBA" id="ARBA00023015"/>
    </source>
</evidence>
<dbReference type="SUPFAM" id="SSF101941">
    <property type="entry name" value="NAC domain"/>
    <property type="match status" value="1"/>
</dbReference>